<keyword evidence="2" id="KW-0812">Transmembrane</keyword>
<dbReference type="GeneID" id="98145137"/>
<organism evidence="3 4">
    <name type="scientific">Aspergillus lucknowensis</name>
    <dbReference type="NCBI Taxonomy" id="176173"/>
    <lineage>
        <taxon>Eukaryota</taxon>
        <taxon>Fungi</taxon>
        <taxon>Dikarya</taxon>
        <taxon>Ascomycota</taxon>
        <taxon>Pezizomycotina</taxon>
        <taxon>Eurotiomycetes</taxon>
        <taxon>Eurotiomycetidae</taxon>
        <taxon>Eurotiales</taxon>
        <taxon>Aspergillaceae</taxon>
        <taxon>Aspergillus</taxon>
        <taxon>Aspergillus subgen. Nidulantes</taxon>
    </lineage>
</organism>
<feature type="compositionally biased region" description="Pro residues" evidence="1">
    <location>
        <begin position="64"/>
        <end position="79"/>
    </location>
</feature>
<evidence type="ECO:0000256" key="1">
    <source>
        <dbReference type="SAM" id="MobiDB-lite"/>
    </source>
</evidence>
<feature type="compositionally biased region" description="Pro residues" evidence="1">
    <location>
        <begin position="9"/>
        <end position="20"/>
    </location>
</feature>
<evidence type="ECO:0008006" key="5">
    <source>
        <dbReference type="Google" id="ProtNLM"/>
    </source>
</evidence>
<keyword evidence="2" id="KW-0472">Membrane</keyword>
<comment type="caution">
    <text evidence="3">The sequence shown here is derived from an EMBL/GenBank/DDBJ whole genome shotgun (WGS) entry which is preliminary data.</text>
</comment>
<feature type="transmembrane region" description="Helical" evidence="2">
    <location>
        <begin position="658"/>
        <end position="677"/>
    </location>
</feature>
<dbReference type="Proteomes" id="UP001610432">
    <property type="component" value="Unassembled WGS sequence"/>
</dbReference>
<evidence type="ECO:0000313" key="4">
    <source>
        <dbReference type="Proteomes" id="UP001610432"/>
    </source>
</evidence>
<protein>
    <recommendedName>
        <fullName evidence="5">Proline-rich protein</fullName>
    </recommendedName>
</protein>
<keyword evidence="4" id="KW-1185">Reference proteome</keyword>
<evidence type="ECO:0000256" key="2">
    <source>
        <dbReference type="SAM" id="Phobius"/>
    </source>
</evidence>
<feature type="compositionally biased region" description="Polar residues" evidence="1">
    <location>
        <begin position="452"/>
        <end position="463"/>
    </location>
</feature>
<feature type="region of interest" description="Disordered" evidence="1">
    <location>
        <begin position="603"/>
        <end position="626"/>
    </location>
</feature>
<proteinExistence type="predicted"/>
<dbReference type="EMBL" id="JBFXLQ010000049">
    <property type="protein sequence ID" value="KAL2863672.1"/>
    <property type="molecule type" value="Genomic_DNA"/>
</dbReference>
<keyword evidence="2" id="KW-1133">Transmembrane helix</keyword>
<sequence length="693" mass="75540">MSNSQFQLFPPPAPQGPPKNPFRKAPRRPSIDTQPTATTPPEDPKGKSSEANAVILQIVEPHSIKPPPRAHAPPLPPRSFTPELVPGPSTESPSQPRLQSQQKQSSPDTAGLALRSDSHDETSLRPTQSPPQSSVSPVVPIKSMFPQFNPGAPLSQQQYYNGVSKNFSRPRYRPADLDLESTPAPEIDRALGPKTVPADIHDFPAGTLDLVEIQYSSSAQLKNLWEIANGQKPDHLSGAFNLRMGRTDPATFVFGDPNSPFYTMQTYSTNELSLTRANPSIPSSSIPIMMLQLEDRRRREPPNDGLVSHLFSRLAAMLAIEQAADLARQHQLSPPDATEVEANALKRAAAQESCKLSWNTTKRVYELRHPSLNRQYPNHDSQPATPPALVGAAGIPLSPTRAQRTGALHVTVSTPSANPEQNPGQSQAPTILVTAPLPNNSLNGAASAAATPRTSTLPFSGSESDSDETLASLDLRTLTLSISASAISDAIPSLYAIDSVVAAVLAVAVSDASTNPVLADMPFYDPHGTQVQIPTPPEPAHAHAHAYAHVRAPTNGPEFLATHAERDDTEPPRIEIPTQTQTDAPKRYRKWWTLFRSKITQIQRNKRQKIRPRTAPHSSPNSPEEIDLEKYGIQTSVSKNHETKQEELPGFVRGLIKLFLWGLKLMFWALTVAFKILSWGLKLAFKCVTGEKA</sequence>
<feature type="compositionally biased region" description="Polar residues" evidence="1">
    <location>
        <begin position="89"/>
        <end position="108"/>
    </location>
</feature>
<evidence type="ECO:0000313" key="3">
    <source>
        <dbReference type="EMBL" id="KAL2863672.1"/>
    </source>
</evidence>
<feature type="compositionally biased region" description="Basic residues" evidence="1">
    <location>
        <begin position="604"/>
        <end position="614"/>
    </location>
</feature>
<reference evidence="3 4" key="1">
    <citation type="submission" date="2024-07" db="EMBL/GenBank/DDBJ databases">
        <title>Section-level genome sequencing and comparative genomics of Aspergillus sections Usti and Cavernicolus.</title>
        <authorList>
            <consortium name="Lawrence Berkeley National Laboratory"/>
            <person name="Nybo J.L."/>
            <person name="Vesth T.C."/>
            <person name="Theobald S."/>
            <person name="Frisvad J.C."/>
            <person name="Larsen T.O."/>
            <person name="Kjaerboelling I."/>
            <person name="Rothschild-Mancinelli K."/>
            <person name="Lyhne E.K."/>
            <person name="Kogle M.E."/>
            <person name="Barry K."/>
            <person name="Clum A."/>
            <person name="Na H."/>
            <person name="Ledsgaard L."/>
            <person name="Lin J."/>
            <person name="Lipzen A."/>
            <person name="Kuo A."/>
            <person name="Riley R."/>
            <person name="Mondo S."/>
            <person name="Labutti K."/>
            <person name="Haridas S."/>
            <person name="Pangalinan J."/>
            <person name="Salamov A.A."/>
            <person name="Simmons B.A."/>
            <person name="Magnuson J.K."/>
            <person name="Chen J."/>
            <person name="Drula E."/>
            <person name="Henrissat B."/>
            <person name="Wiebenga A."/>
            <person name="Lubbers R.J."/>
            <person name="Gomes A.C."/>
            <person name="Macurrencykelacurrency M.R."/>
            <person name="Stajich J."/>
            <person name="Grigoriev I.V."/>
            <person name="Mortensen U.H."/>
            <person name="De Vries R.P."/>
            <person name="Baker S.E."/>
            <person name="Andersen M.R."/>
        </authorList>
    </citation>
    <scope>NUCLEOTIDE SEQUENCE [LARGE SCALE GENOMIC DNA]</scope>
    <source>
        <strain evidence="3 4">CBS 449.75</strain>
    </source>
</reference>
<dbReference type="RefSeq" id="XP_070882651.1">
    <property type="nucleotide sequence ID" value="XM_071030065.1"/>
</dbReference>
<feature type="region of interest" description="Disordered" evidence="1">
    <location>
        <begin position="443"/>
        <end position="467"/>
    </location>
</feature>
<gene>
    <name evidence="3" type="ORF">BJX67DRAFT_363165</name>
</gene>
<feature type="region of interest" description="Disordered" evidence="1">
    <location>
        <begin position="1"/>
        <end position="138"/>
    </location>
</feature>
<name>A0ABR4LH09_9EURO</name>
<accession>A0ABR4LH09</accession>